<evidence type="ECO:0000313" key="6">
    <source>
        <dbReference type="EMBL" id="OKH94142.1"/>
    </source>
</evidence>
<dbReference type="GeneID" id="96796856"/>
<dbReference type="PANTHER" id="PTHR35807">
    <property type="entry name" value="TRANSCRIPTIONAL REGULATOR REDD-RELATED"/>
    <property type="match status" value="1"/>
</dbReference>
<accession>A0A1Q4V8G5</accession>
<evidence type="ECO:0000259" key="5">
    <source>
        <dbReference type="SMART" id="SM01043"/>
    </source>
</evidence>
<dbReference type="GO" id="GO:0000160">
    <property type="term" value="P:phosphorelay signal transduction system"/>
    <property type="evidence" value="ECO:0007669"/>
    <property type="project" value="UniProtKB-KW"/>
</dbReference>
<dbReference type="InterPro" id="IPR005158">
    <property type="entry name" value="BTAD"/>
</dbReference>
<keyword evidence="2" id="KW-0805">Transcription regulation</keyword>
<evidence type="ECO:0000256" key="1">
    <source>
        <dbReference type="ARBA" id="ARBA00023012"/>
    </source>
</evidence>
<dbReference type="RefSeq" id="WP_073788745.1">
    <property type="nucleotide sequence ID" value="NZ_CP109583.1"/>
</dbReference>
<dbReference type="SMART" id="SM01043">
    <property type="entry name" value="BTAD"/>
    <property type="match status" value="1"/>
</dbReference>
<keyword evidence="3" id="KW-0804">Transcription</keyword>
<dbReference type="EMBL" id="LFBV01000003">
    <property type="protein sequence ID" value="OKH94142.1"/>
    <property type="molecule type" value="Genomic_DNA"/>
</dbReference>
<dbReference type="Pfam" id="PF03704">
    <property type="entry name" value="BTAD"/>
    <property type="match status" value="1"/>
</dbReference>
<reference evidence="6 7" key="1">
    <citation type="submission" date="2015-06" db="EMBL/GenBank/DDBJ databases">
        <title>Cloning and characterization of the uncialamcin biosynthetic gene cluster.</title>
        <authorList>
            <person name="Yan X."/>
            <person name="Huang T."/>
            <person name="Ge H."/>
            <person name="Shen B."/>
        </authorList>
    </citation>
    <scope>NUCLEOTIDE SEQUENCE [LARGE SCALE GENOMIC DNA]</scope>
    <source>
        <strain evidence="6 7">DCA2648</strain>
    </source>
</reference>
<comment type="caution">
    <text evidence="6">The sequence shown here is derived from an EMBL/GenBank/DDBJ whole genome shotgun (WGS) entry which is preliminary data.</text>
</comment>
<sequence>MRRAEDTDPALLGPDAGRPGGYEEPWPATGEHPPVPGDPPPVAGTAHCVGILGPVVLLGPNGSTAAPSGSVVRALLGSLALAHPLPVSADSFATRLWPDRTAPQAKQSLHTGAHRLRSWLLAATDGGIGVVTQPSGYALTGGDLLTDLARFRRTAEQARQLSDPLPRLRMLQHALALWRGRLLEGVPAECVDHQAHQSLTLEHTDHLQDLARAALEARRPREAIVAARRACEEDHFNESSHALLMNALTAAGMRVAALDVYEHMRNRLSRSLGIAPGEILVQARGRAIGR</sequence>
<dbReference type="Proteomes" id="UP000186455">
    <property type="component" value="Unassembled WGS sequence"/>
</dbReference>
<dbReference type="InterPro" id="IPR036388">
    <property type="entry name" value="WH-like_DNA-bd_sf"/>
</dbReference>
<evidence type="ECO:0000256" key="3">
    <source>
        <dbReference type="ARBA" id="ARBA00023163"/>
    </source>
</evidence>
<dbReference type="AlphaFoldDB" id="A0A1Q4V8G5"/>
<evidence type="ECO:0000256" key="2">
    <source>
        <dbReference type="ARBA" id="ARBA00023015"/>
    </source>
</evidence>
<gene>
    <name evidence="6" type="ORF">AB852_16100</name>
</gene>
<proteinExistence type="predicted"/>
<dbReference type="SUPFAM" id="SSF48452">
    <property type="entry name" value="TPR-like"/>
    <property type="match status" value="1"/>
</dbReference>
<evidence type="ECO:0000256" key="4">
    <source>
        <dbReference type="SAM" id="MobiDB-lite"/>
    </source>
</evidence>
<protein>
    <recommendedName>
        <fullName evidence="5">Bacterial transcriptional activator domain-containing protein</fullName>
    </recommendedName>
</protein>
<feature type="domain" description="Bacterial transcriptional activator" evidence="5">
    <location>
        <begin position="146"/>
        <end position="288"/>
    </location>
</feature>
<keyword evidence="1" id="KW-0902">Two-component regulatory system</keyword>
<feature type="compositionally biased region" description="Pro residues" evidence="4">
    <location>
        <begin position="33"/>
        <end position="42"/>
    </location>
</feature>
<dbReference type="PANTHER" id="PTHR35807:SF1">
    <property type="entry name" value="TRANSCRIPTIONAL REGULATOR REDD"/>
    <property type="match status" value="1"/>
</dbReference>
<evidence type="ECO:0000313" key="7">
    <source>
        <dbReference type="Proteomes" id="UP000186455"/>
    </source>
</evidence>
<keyword evidence="7" id="KW-1185">Reference proteome</keyword>
<name>A0A1Q4V8G5_9ACTN</name>
<dbReference type="GO" id="GO:0006355">
    <property type="term" value="P:regulation of DNA-templated transcription"/>
    <property type="evidence" value="ECO:0007669"/>
    <property type="project" value="TreeGrafter"/>
</dbReference>
<dbReference type="InterPro" id="IPR051677">
    <property type="entry name" value="AfsR-DnrI-RedD_regulator"/>
</dbReference>
<dbReference type="Gene3D" id="1.25.40.10">
    <property type="entry name" value="Tetratricopeptide repeat domain"/>
    <property type="match status" value="1"/>
</dbReference>
<feature type="region of interest" description="Disordered" evidence="4">
    <location>
        <begin position="1"/>
        <end position="42"/>
    </location>
</feature>
<dbReference type="InterPro" id="IPR011990">
    <property type="entry name" value="TPR-like_helical_dom_sf"/>
</dbReference>
<dbReference type="STRING" id="1048205.AB852_16100"/>
<dbReference type="Gene3D" id="1.10.10.10">
    <property type="entry name" value="Winged helix-like DNA-binding domain superfamily/Winged helix DNA-binding domain"/>
    <property type="match status" value="1"/>
</dbReference>
<dbReference type="GO" id="GO:0003677">
    <property type="term" value="F:DNA binding"/>
    <property type="evidence" value="ECO:0007669"/>
    <property type="project" value="TreeGrafter"/>
</dbReference>
<organism evidence="6 7">
    <name type="scientific">Streptomyces uncialis</name>
    <dbReference type="NCBI Taxonomy" id="1048205"/>
    <lineage>
        <taxon>Bacteria</taxon>
        <taxon>Bacillati</taxon>
        <taxon>Actinomycetota</taxon>
        <taxon>Actinomycetes</taxon>
        <taxon>Kitasatosporales</taxon>
        <taxon>Streptomycetaceae</taxon>
        <taxon>Streptomyces</taxon>
    </lineage>
</organism>